<dbReference type="Proteomes" id="UP000321960">
    <property type="component" value="Unassembled WGS sequence"/>
</dbReference>
<dbReference type="EMBL" id="BJZU01000197">
    <property type="protein sequence ID" value="GEP07862.1"/>
    <property type="molecule type" value="Genomic_DNA"/>
</dbReference>
<dbReference type="AlphaFoldDB" id="A0A512JD16"/>
<proteinExistence type="predicted"/>
<gene>
    <name evidence="1" type="ORF">MOX02_59000</name>
</gene>
<name>A0A512JD16_9HYPH</name>
<evidence type="ECO:0008006" key="3">
    <source>
        <dbReference type="Google" id="ProtNLM"/>
    </source>
</evidence>
<evidence type="ECO:0000313" key="1">
    <source>
        <dbReference type="EMBL" id="GEP07862.1"/>
    </source>
</evidence>
<reference evidence="1 2" key="1">
    <citation type="submission" date="2019-07" db="EMBL/GenBank/DDBJ databases">
        <title>Whole genome shotgun sequence of Methylobacterium oxalidis NBRC 107715.</title>
        <authorList>
            <person name="Hosoyama A."/>
            <person name="Uohara A."/>
            <person name="Ohji S."/>
            <person name="Ichikawa N."/>
        </authorList>
    </citation>
    <scope>NUCLEOTIDE SEQUENCE [LARGE SCALE GENOMIC DNA]</scope>
    <source>
        <strain evidence="1 2">NBRC 107715</strain>
    </source>
</reference>
<sequence length="80" mass="8906">MNVVLGSAKICDMAEQEADESRRRSLLCDLERWAKRRPPNRVAHRLGISMARVRSLKGGDCGRLSVGELTELACRAGLRI</sequence>
<organism evidence="1 2">
    <name type="scientific">Methylobacterium oxalidis</name>
    <dbReference type="NCBI Taxonomy" id="944322"/>
    <lineage>
        <taxon>Bacteria</taxon>
        <taxon>Pseudomonadati</taxon>
        <taxon>Pseudomonadota</taxon>
        <taxon>Alphaproteobacteria</taxon>
        <taxon>Hyphomicrobiales</taxon>
        <taxon>Methylobacteriaceae</taxon>
        <taxon>Methylobacterium</taxon>
    </lineage>
</organism>
<comment type="caution">
    <text evidence="1">The sequence shown here is derived from an EMBL/GenBank/DDBJ whole genome shotgun (WGS) entry which is preliminary data.</text>
</comment>
<evidence type="ECO:0000313" key="2">
    <source>
        <dbReference type="Proteomes" id="UP000321960"/>
    </source>
</evidence>
<accession>A0A512JD16</accession>
<protein>
    <recommendedName>
        <fullName evidence="3">HigA2-like helix-turn-helix domain-containing protein</fullName>
    </recommendedName>
</protein>